<evidence type="ECO:0008006" key="4">
    <source>
        <dbReference type="Google" id="ProtNLM"/>
    </source>
</evidence>
<evidence type="ECO:0000313" key="2">
    <source>
        <dbReference type="EMBL" id="RKS84446.1"/>
    </source>
</evidence>
<dbReference type="AlphaFoldDB" id="A0A495RAZ5"/>
<organism evidence="2 3">
    <name type="scientific">Orbus hercynius</name>
    <dbReference type="NCBI Taxonomy" id="593135"/>
    <lineage>
        <taxon>Bacteria</taxon>
        <taxon>Pseudomonadati</taxon>
        <taxon>Pseudomonadota</taxon>
        <taxon>Gammaproteobacteria</taxon>
        <taxon>Orbales</taxon>
        <taxon>Orbaceae</taxon>
        <taxon>Orbus</taxon>
    </lineage>
</organism>
<gene>
    <name evidence="2" type="ORF">DES39_2120</name>
</gene>
<reference evidence="2 3" key="1">
    <citation type="submission" date="2018-10" db="EMBL/GenBank/DDBJ databases">
        <title>Genomic Encyclopedia of Type Strains, Phase IV (KMG-IV): sequencing the most valuable type-strain genomes for metagenomic binning, comparative biology and taxonomic classification.</title>
        <authorList>
            <person name="Goeker M."/>
        </authorList>
    </citation>
    <scope>NUCLEOTIDE SEQUENCE [LARGE SCALE GENOMIC DNA]</scope>
    <source>
        <strain evidence="2 3">DSM 22228</strain>
    </source>
</reference>
<accession>A0A495RAZ5</accession>
<protein>
    <recommendedName>
        <fullName evidence="4">DUF3137 domain-containing protein</fullName>
    </recommendedName>
</protein>
<sequence>MFSSIIKHNQLLDSLYKQLNADLETARTSNDLYVLVEKANAFGKPIKYNNQLVIAIITLVLISGILLFIFGQNLGWFKLLLIMHIAILAFALSRLSKHNQTFRQLSKRICLRKALYDNQLVEVEFEPYQMTRDLQQRFVDFNRGNDTQELQKLYKGTYQGVEHQFDYYYYRFHYVERREESSKDSNGRTVSETKYTHYYRYGVFLDFPYVADLALGKPGLFFKRGIYRPASNQFNHLYGVYGHSELAAAKFLKPAIVKAFEAIHPLFSDIFFQFNPQHELCVSFSDNNTLNHTLKHSLEQPERFITELKQPITLPRLNIVLEHIECLMKYSDNNFSVINEEDKE</sequence>
<name>A0A495RAZ5_9GAMM</name>
<dbReference type="EMBL" id="RBWY01000006">
    <property type="protein sequence ID" value="RKS84446.1"/>
    <property type="molecule type" value="Genomic_DNA"/>
</dbReference>
<comment type="caution">
    <text evidence="2">The sequence shown here is derived from an EMBL/GenBank/DDBJ whole genome shotgun (WGS) entry which is preliminary data.</text>
</comment>
<keyword evidence="1" id="KW-1133">Transmembrane helix</keyword>
<dbReference type="Proteomes" id="UP000278542">
    <property type="component" value="Unassembled WGS sequence"/>
</dbReference>
<feature type="transmembrane region" description="Helical" evidence="1">
    <location>
        <begin position="52"/>
        <end position="70"/>
    </location>
</feature>
<evidence type="ECO:0000313" key="3">
    <source>
        <dbReference type="Proteomes" id="UP000278542"/>
    </source>
</evidence>
<proteinExistence type="predicted"/>
<keyword evidence="1" id="KW-0812">Transmembrane</keyword>
<dbReference type="OrthoDB" id="6638271at2"/>
<evidence type="ECO:0000256" key="1">
    <source>
        <dbReference type="SAM" id="Phobius"/>
    </source>
</evidence>
<dbReference type="RefSeq" id="WP_121145922.1">
    <property type="nucleotide sequence ID" value="NZ_RBWY01000006.1"/>
</dbReference>
<keyword evidence="1" id="KW-0472">Membrane</keyword>
<keyword evidence="3" id="KW-1185">Reference proteome</keyword>
<feature type="transmembrane region" description="Helical" evidence="1">
    <location>
        <begin position="76"/>
        <end position="95"/>
    </location>
</feature>